<keyword evidence="3" id="KW-1185">Reference proteome</keyword>
<evidence type="ECO:0000313" key="3">
    <source>
        <dbReference type="Proteomes" id="UP000033682"/>
    </source>
</evidence>
<gene>
    <name evidence="2" type="ORF">JF72_01660</name>
</gene>
<dbReference type="RefSeq" id="WP_046305943.1">
    <property type="nucleotide sequence ID" value="NZ_KQ033999.1"/>
</dbReference>
<dbReference type="AlphaFoldDB" id="A0A0F4LU77"/>
<dbReference type="HOGENOM" id="CLU_061989_1_0_9"/>
<dbReference type="PANTHER" id="PTHR30283:SF4">
    <property type="entry name" value="PEROXIDE STRESS RESISTANCE PROTEIN YAAA"/>
    <property type="match status" value="1"/>
</dbReference>
<organism evidence="2 3">
    <name type="scientific">Lactobacillus apis</name>
    <dbReference type="NCBI Taxonomy" id="303541"/>
    <lineage>
        <taxon>Bacteria</taxon>
        <taxon>Bacillati</taxon>
        <taxon>Bacillota</taxon>
        <taxon>Bacilli</taxon>
        <taxon>Lactobacillales</taxon>
        <taxon>Lactobacillaceae</taxon>
        <taxon>Lactobacillus</taxon>
    </lineage>
</organism>
<comment type="similarity">
    <text evidence="1">Belongs to the UPF0246 family.</text>
</comment>
<dbReference type="GO" id="GO:0005829">
    <property type="term" value="C:cytosol"/>
    <property type="evidence" value="ECO:0007669"/>
    <property type="project" value="TreeGrafter"/>
</dbReference>
<dbReference type="NCBIfam" id="NF002543">
    <property type="entry name" value="PRK02101.1-4"/>
    <property type="match status" value="1"/>
</dbReference>
<dbReference type="EMBL" id="JXLG01000003">
    <property type="protein sequence ID" value="KJY62185.1"/>
    <property type="molecule type" value="Genomic_DNA"/>
</dbReference>
<evidence type="ECO:0000313" key="2">
    <source>
        <dbReference type="EMBL" id="KJY62185.1"/>
    </source>
</evidence>
<comment type="caution">
    <text evidence="2">The sequence shown here is derived from an EMBL/GenBank/DDBJ whole genome shotgun (WGS) entry which is preliminary data.</text>
</comment>
<dbReference type="HAMAP" id="MF_00652">
    <property type="entry name" value="UPF0246"/>
    <property type="match status" value="1"/>
</dbReference>
<dbReference type="GO" id="GO:0033194">
    <property type="term" value="P:response to hydroperoxide"/>
    <property type="evidence" value="ECO:0007669"/>
    <property type="project" value="TreeGrafter"/>
</dbReference>
<accession>A0A0F4LU77</accession>
<dbReference type="Pfam" id="PF03883">
    <property type="entry name" value="H2O2_YaaD"/>
    <property type="match status" value="1"/>
</dbReference>
<sequence length="255" mass="29371">MKIIISPAMKMKVDTNAFAAKSQPQFLTQAKELSDFLKKCSFTQLKAIWGGSDRTTEEGQKLLAALDITEVEGLTPAIISYSGIQYQYMAPDLFTAEALAYLQKNVRILSGLYGVLRPFDGVWPYRLEMKNKVLGFREPNLYKYWGETLADNLFDKNDVVINLASKEYSKNIAPYLSDKRQMITIDFQEQKNGQWKTVGVHAKMARGEMVRFISENQLKQPEDLQKFDDFGFQFVAEESTSSRYVFRTDFDFKRH</sequence>
<dbReference type="PATRIC" id="fig|303541.3.peg.310"/>
<reference evidence="2 3" key="1">
    <citation type="submission" date="2015-01" db="EMBL/GenBank/DDBJ databases">
        <title>Comparative genomics of the lactic acid bacteria isolated from the honey bee gut.</title>
        <authorList>
            <person name="Ellegaard K.M."/>
            <person name="Tamarit D."/>
            <person name="Javelind E."/>
            <person name="Olofsson T."/>
            <person name="Andersson S.G."/>
            <person name="Vasquez A."/>
        </authorList>
    </citation>
    <scope>NUCLEOTIDE SEQUENCE [LARGE SCALE GENOMIC DNA]</scope>
    <source>
        <strain evidence="2 3">Hma11</strain>
    </source>
</reference>
<dbReference type="STRING" id="303541.JF72_01660"/>
<name>A0A0F4LU77_9LACO</name>
<dbReference type="Proteomes" id="UP000033682">
    <property type="component" value="Unassembled WGS sequence"/>
</dbReference>
<proteinExistence type="inferred from homology"/>
<dbReference type="InterPro" id="IPR005583">
    <property type="entry name" value="YaaA"/>
</dbReference>
<evidence type="ECO:0000256" key="1">
    <source>
        <dbReference type="HAMAP-Rule" id="MF_00652"/>
    </source>
</evidence>
<protein>
    <recommendedName>
        <fullName evidence="1">UPF0246 protein JF72_01660</fullName>
    </recommendedName>
</protein>
<dbReference type="PANTHER" id="PTHR30283">
    <property type="entry name" value="PEROXIDE STRESS RESPONSE PROTEIN YAAA"/>
    <property type="match status" value="1"/>
</dbReference>